<dbReference type="SUPFAM" id="SSF55166">
    <property type="entry name" value="Hedgehog/DD-peptidase"/>
    <property type="match status" value="1"/>
</dbReference>
<gene>
    <name evidence="3" type="ORF">GCM10007368_12780</name>
</gene>
<reference evidence="4" key="1">
    <citation type="journal article" date="2019" name="Int. J. Syst. Evol. Microbiol.">
        <title>The Global Catalogue of Microorganisms (GCM) 10K type strain sequencing project: providing services to taxonomists for standard genome sequencing and annotation.</title>
        <authorList>
            <consortium name="The Broad Institute Genomics Platform"/>
            <consortium name="The Broad Institute Genome Sequencing Center for Infectious Disease"/>
            <person name="Wu L."/>
            <person name="Ma J."/>
        </authorList>
    </citation>
    <scope>NUCLEOTIDE SEQUENCE [LARGE SCALE GENOMIC DNA]</scope>
    <source>
        <strain evidence="4">CCM 8653</strain>
    </source>
</reference>
<evidence type="ECO:0000313" key="3">
    <source>
        <dbReference type="EMBL" id="GGI06762.1"/>
    </source>
</evidence>
<dbReference type="PANTHER" id="PTHR34385:SF1">
    <property type="entry name" value="PEPTIDOGLYCAN L-ALANYL-D-GLUTAMATE ENDOPEPTIDASE CWLK"/>
    <property type="match status" value="1"/>
</dbReference>
<evidence type="ECO:0000259" key="2">
    <source>
        <dbReference type="Pfam" id="PF02557"/>
    </source>
</evidence>
<dbReference type="CDD" id="cd14814">
    <property type="entry name" value="Peptidase_M15"/>
    <property type="match status" value="1"/>
</dbReference>
<dbReference type="Pfam" id="PF10990">
    <property type="entry name" value="DUF2809"/>
    <property type="match status" value="1"/>
</dbReference>
<feature type="transmembrane region" description="Helical" evidence="1">
    <location>
        <begin position="58"/>
        <end position="77"/>
    </location>
</feature>
<evidence type="ECO:0000256" key="1">
    <source>
        <dbReference type="SAM" id="Phobius"/>
    </source>
</evidence>
<keyword evidence="1" id="KW-1133">Transmembrane helix</keyword>
<dbReference type="InterPro" id="IPR052179">
    <property type="entry name" value="DD-CPase-like"/>
</dbReference>
<dbReference type="InterPro" id="IPR036259">
    <property type="entry name" value="MFS_trans_sf"/>
</dbReference>
<protein>
    <recommendedName>
        <fullName evidence="2">D-alanyl-D-alanine carboxypeptidase-like core domain-containing protein</fullName>
    </recommendedName>
</protein>
<keyword evidence="4" id="KW-1185">Reference proteome</keyword>
<feature type="transmembrane region" description="Helical" evidence="1">
    <location>
        <begin position="103"/>
        <end position="122"/>
    </location>
</feature>
<dbReference type="EMBL" id="BMDG01000004">
    <property type="protein sequence ID" value="GGI06762.1"/>
    <property type="molecule type" value="Genomic_DNA"/>
</dbReference>
<feature type="transmembrane region" description="Helical" evidence="1">
    <location>
        <begin position="32"/>
        <end position="51"/>
    </location>
</feature>
<feature type="transmembrane region" description="Helical" evidence="1">
    <location>
        <begin position="143"/>
        <end position="166"/>
    </location>
</feature>
<proteinExistence type="predicted"/>
<keyword evidence="1" id="KW-0812">Transmembrane</keyword>
<dbReference type="Pfam" id="PF02557">
    <property type="entry name" value="VanY"/>
    <property type="match status" value="1"/>
</dbReference>
<comment type="caution">
    <text evidence="3">The sequence shown here is derived from an EMBL/GenBank/DDBJ whole genome shotgun (WGS) entry which is preliminary data.</text>
</comment>
<accession>A0ABQ2B307</accession>
<name>A0ABQ2B307_9MICO</name>
<evidence type="ECO:0000313" key="4">
    <source>
        <dbReference type="Proteomes" id="UP000632535"/>
    </source>
</evidence>
<dbReference type="Gene3D" id="3.30.1380.10">
    <property type="match status" value="1"/>
</dbReference>
<dbReference type="InterPro" id="IPR003709">
    <property type="entry name" value="VanY-like_core_dom"/>
</dbReference>
<dbReference type="InterPro" id="IPR009045">
    <property type="entry name" value="Zn_M74/Hedgehog-like"/>
</dbReference>
<dbReference type="InterPro" id="IPR021257">
    <property type="entry name" value="DUF2809"/>
</dbReference>
<sequence>MTRVPRTASALLVLLVVAAGLAARELLPGAVGGPVGDGLYAVLVVLLVALVRPRTTPVVAAVVALVVCAAIELSHLTPYPAQVLERLPEARYVLGTTFTVTDLAWYALGAAVGGVLLAAVTPRPRVVDQSLRHLRSAGKHRRGPRVVPLVLVLLLAGGAVVGWFMWSETQDLDAKVDDARAAHAASADKVADDAVRADLEAAIGDAETVLAGTPVLDRLPGDATDARERLDRELETVHDSRVEFALAEAAEARTALEPARRRAEGVLAATQELREDGQGANEAVSAALRTSLDSADETLAATDEKALAEAGLARLEDVAAGLAVRLGDLEGATTDLLTAQDAVVCPEPDQVWFPQAGKLSEKELAPLPWAPGYAVRADVVDGLVKLNDAYRAHFGEDLTVNSAYRSYDQQVEVYDPEDPNPLAAPPGCSNHGLGTAVDLSMGPEGFDGDRYAWLKEHAEQFGWTHPDWAEPNGRLPEPWHWQSVKTPVEY</sequence>
<dbReference type="Proteomes" id="UP000632535">
    <property type="component" value="Unassembled WGS sequence"/>
</dbReference>
<feature type="domain" description="D-alanyl-D-alanine carboxypeptidase-like core" evidence="2">
    <location>
        <begin position="375"/>
        <end position="482"/>
    </location>
</feature>
<dbReference type="RefSeq" id="WP_188522849.1">
    <property type="nucleotide sequence ID" value="NZ_BMDG01000004.1"/>
</dbReference>
<organism evidence="3 4">
    <name type="scientific">Isoptericola cucumis</name>
    <dbReference type="NCBI Taxonomy" id="1776856"/>
    <lineage>
        <taxon>Bacteria</taxon>
        <taxon>Bacillati</taxon>
        <taxon>Actinomycetota</taxon>
        <taxon>Actinomycetes</taxon>
        <taxon>Micrococcales</taxon>
        <taxon>Promicromonosporaceae</taxon>
        <taxon>Isoptericola</taxon>
    </lineage>
</organism>
<keyword evidence="1" id="KW-0472">Membrane</keyword>
<dbReference type="PANTHER" id="PTHR34385">
    <property type="entry name" value="D-ALANYL-D-ALANINE CARBOXYPEPTIDASE"/>
    <property type="match status" value="1"/>
</dbReference>
<dbReference type="SUPFAM" id="SSF103473">
    <property type="entry name" value="MFS general substrate transporter"/>
    <property type="match status" value="1"/>
</dbReference>